<dbReference type="PANTHER" id="PTHR44936">
    <property type="entry name" value="SENSOR PROTEIN CREC"/>
    <property type="match status" value="1"/>
</dbReference>
<dbReference type="PANTHER" id="PTHR44936:SF5">
    <property type="entry name" value="SENSOR HISTIDINE KINASE ENVZ"/>
    <property type="match status" value="1"/>
</dbReference>
<dbReference type="RefSeq" id="WP_168607160.1">
    <property type="nucleotide sequence ID" value="NZ_CP038852.1"/>
</dbReference>
<name>A0A6H1Q398_9PROT</name>
<dbReference type="AlphaFoldDB" id="A0A6H1Q398"/>
<evidence type="ECO:0000256" key="14">
    <source>
        <dbReference type="ARBA" id="ARBA00023136"/>
    </source>
</evidence>
<evidence type="ECO:0000313" key="19">
    <source>
        <dbReference type="Proteomes" id="UP000501094"/>
    </source>
</evidence>
<dbReference type="Pfam" id="PF02518">
    <property type="entry name" value="HATPase_c"/>
    <property type="match status" value="1"/>
</dbReference>
<evidence type="ECO:0000259" key="16">
    <source>
        <dbReference type="PROSITE" id="PS50109"/>
    </source>
</evidence>
<feature type="domain" description="HAMP" evidence="17">
    <location>
        <begin position="185"/>
        <end position="237"/>
    </location>
</feature>
<evidence type="ECO:0000256" key="12">
    <source>
        <dbReference type="ARBA" id="ARBA00022989"/>
    </source>
</evidence>
<dbReference type="Gene3D" id="1.10.287.130">
    <property type="match status" value="1"/>
</dbReference>
<dbReference type="InterPro" id="IPR005467">
    <property type="entry name" value="His_kinase_dom"/>
</dbReference>
<evidence type="ECO:0000256" key="15">
    <source>
        <dbReference type="SAM" id="Phobius"/>
    </source>
</evidence>
<dbReference type="GO" id="GO:0005524">
    <property type="term" value="F:ATP binding"/>
    <property type="evidence" value="ECO:0007669"/>
    <property type="project" value="UniProtKB-KW"/>
</dbReference>
<evidence type="ECO:0000256" key="8">
    <source>
        <dbReference type="ARBA" id="ARBA00022692"/>
    </source>
</evidence>
<feature type="transmembrane region" description="Helical" evidence="15">
    <location>
        <begin position="20"/>
        <end position="46"/>
    </location>
</feature>
<dbReference type="GO" id="GO:0005886">
    <property type="term" value="C:plasma membrane"/>
    <property type="evidence" value="ECO:0007669"/>
    <property type="project" value="UniProtKB-SubCell"/>
</dbReference>
<dbReference type="EMBL" id="CP038852">
    <property type="protein sequence ID" value="QIZ21304.1"/>
    <property type="molecule type" value="Genomic_DNA"/>
</dbReference>
<evidence type="ECO:0000256" key="9">
    <source>
        <dbReference type="ARBA" id="ARBA00022741"/>
    </source>
</evidence>
<dbReference type="InterPro" id="IPR004358">
    <property type="entry name" value="Sig_transdc_His_kin-like_C"/>
</dbReference>
<dbReference type="GO" id="GO:0000155">
    <property type="term" value="F:phosphorelay sensor kinase activity"/>
    <property type="evidence" value="ECO:0007669"/>
    <property type="project" value="InterPro"/>
</dbReference>
<evidence type="ECO:0000256" key="1">
    <source>
        <dbReference type="ARBA" id="ARBA00000085"/>
    </source>
</evidence>
<sequence>MFYGLNSFIKNLLPKRLFYRALLIVAVPIIVLQVVITIVFFDSLWIKTNKGMTRALIGEMKTLIAAHDNGKYNNNDLSGLFSNYLNLNVEFKKDDLFEKPQKERWFSPIDRTLRRELKSNMGTTNYWFDTTSYEKLIHINIKHNDGYFEFFIPKDRVANSSARIFALWITLPALLMITIAILFLKNQTRPIINLAKAAEKFGKGENIDEYRPSGALEIRQAGLEFDKMRKRIMRHLNQRSEMLSGISHDLRTPLTRLKLQLSFMKDKDLSKKMSLDIDEMEKMLNEYLQFTSSSYLEKDETFNISELIEITIDKYNNNKITKEIIPRVYMNGRKNLIQRSLNNLIDNSIKYAENINFHLSKKDSSIIITIDDDGVGIPKEELENVFKPFYKVDKSRGDSKSSVGLGLSITSDIIKSHGGNILLEKSPLNGLRVKIFLPL</sequence>
<dbReference type="SMART" id="SM00388">
    <property type="entry name" value="HisKA"/>
    <property type="match status" value="1"/>
</dbReference>
<evidence type="ECO:0000313" key="18">
    <source>
        <dbReference type="EMBL" id="QIZ21304.1"/>
    </source>
</evidence>
<dbReference type="PRINTS" id="PR00344">
    <property type="entry name" value="BCTRLSENSOR"/>
</dbReference>
<evidence type="ECO:0000256" key="3">
    <source>
        <dbReference type="ARBA" id="ARBA00012438"/>
    </source>
</evidence>
<dbReference type="KEGG" id="peg:E5R92_05850"/>
<dbReference type="InterPro" id="IPR050980">
    <property type="entry name" value="2C_sensor_his_kinase"/>
</dbReference>
<dbReference type="CDD" id="cd00082">
    <property type="entry name" value="HisKA"/>
    <property type="match status" value="1"/>
</dbReference>
<keyword evidence="7" id="KW-0808">Transferase</keyword>
<reference evidence="18 19" key="1">
    <citation type="journal article" date="2020" name="Nat. Microbiol.">
        <title>Lysogenic host-virus interactions in SAR11 marine bacteria.</title>
        <authorList>
            <person name="Morris R.M."/>
            <person name="Cain K.R."/>
            <person name="Hvorecny K.L."/>
            <person name="Kollman J.M."/>
        </authorList>
    </citation>
    <scope>NUCLEOTIDE SEQUENCE [LARGE SCALE GENOMIC DNA]</scope>
    <source>
        <strain evidence="18 19">NP1</strain>
    </source>
</reference>
<evidence type="ECO:0000256" key="13">
    <source>
        <dbReference type="ARBA" id="ARBA00023012"/>
    </source>
</evidence>
<dbReference type="Pfam" id="PF00512">
    <property type="entry name" value="HisKA"/>
    <property type="match status" value="1"/>
</dbReference>
<keyword evidence="14 15" id="KW-0472">Membrane</keyword>
<feature type="domain" description="Histidine kinase" evidence="16">
    <location>
        <begin position="245"/>
        <end position="439"/>
    </location>
</feature>
<keyword evidence="10" id="KW-0418">Kinase</keyword>
<feature type="transmembrane region" description="Helical" evidence="15">
    <location>
        <begin position="164"/>
        <end position="184"/>
    </location>
</feature>
<keyword evidence="6" id="KW-0597">Phosphoprotein</keyword>
<organism evidence="18 19">
    <name type="scientific">Candidatus Pelagibacter giovannonii</name>
    <dbReference type="NCBI Taxonomy" id="2563896"/>
    <lineage>
        <taxon>Bacteria</taxon>
        <taxon>Pseudomonadati</taxon>
        <taxon>Pseudomonadota</taxon>
        <taxon>Alphaproteobacteria</taxon>
        <taxon>Candidatus Pelagibacterales</taxon>
        <taxon>Candidatus Pelagibacteraceae</taxon>
        <taxon>Candidatus Pelagibacter</taxon>
    </lineage>
</organism>
<dbReference type="SUPFAM" id="SSF47384">
    <property type="entry name" value="Homodimeric domain of signal transducing histidine kinase"/>
    <property type="match status" value="1"/>
</dbReference>
<keyword evidence="8 15" id="KW-0812">Transmembrane</keyword>
<dbReference type="Proteomes" id="UP000501094">
    <property type="component" value="Chromosome"/>
</dbReference>
<proteinExistence type="predicted"/>
<evidence type="ECO:0000256" key="7">
    <source>
        <dbReference type="ARBA" id="ARBA00022679"/>
    </source>
</evidence>
<dbReference type="PROSITE" id="PS50109">
    <property type="entry name" value="HIS_KIN"/>
    <property type="match status" value="1"/>
</dbReference>
<evidence type="ECO:0000256" key="10">
    <source>
        <dbReference type="ARBA" id="ARBA00022777"/>
    </source>
</evidence>
<dbReference type="InterPro" id="IPR036097">
    <property type="entry name" value="HisK_dim/P_sf"/>
</dbReference>
<evidence type="ECO:0000259" key="17">
    <source>
        <dbReference type="PROSITE" id="PS50885"/>
    </source>
</evidence>
<keyword evidence="12 15" id="KW-1133">Transmembrane helix</keyword>
<keyword evidence="9" id="KW-0547">Nucleotide-binding</keyword>
<dbReference type="EC" id="2.7.13.3" evidence="3"/>
<accession>A0A6H1Q398</accession>
<gene>
    <name evidence="18" type="ORF">E5R92_05850</name>
</gene>
<protein>
    <recommendedName>
        <fullName evidence="3">histidine kinase</fullName>
        <ecNumber evidence="3">2.7.13.3</ecNumber>
    </recommendedName>
</protein>
<dbReference type="SUPFAM" id="SSF55874">
    <property type="entry name" value="ATPase domain of HSP90 chaperone/DNA topoisomerase II/histidine kinase"/>
    <property type="match status" value="1"/>
</dbReference>
<evidence type="ECO:0000256" key="6">
    <source>
        <dbReference type="ARBA" id="ARBA00022553"/>
    </source>
</evidence>
<keyword evidence="19" id="KW-1185">Reference proteome</keyword>
<keyword evidence="13" id="KW-0902">Two-component regulatory system</keyword>
<dbReference type="InterPro" id="IPR036890">
    <property type="entry name" value="HATPase_C_sf"/>
</dbReference>
<dbReference type="InterPro" id="IPR003660">
    <property type="entry name" value="HAMP_dom"/>
</dbReference>
<keyword evidence="4" id="KW-1003">Cell membrane</keyword>
<keyword evidence="5" id="KW-0997">Cell inner membrane</keyword>
<dbReference type="InterPro" id="IPR003661">
    <property type="entry name" value="HisK_dim/P_dom"/>
</dbReference>
<comment type="catalytic activity">
    <reaction evidence="1">
        <text>ATP + protein L-histidine = ADP + protein N-phospho-L-histidine.</text>
        <dbReference type="EC" id="2.7.13.3"/>
    </reaction>
</comment>
<dbReference type="SMART" id="SM00387">
    <property type="entry name" value="HATPase_c"/>
    <property type="match status" value="1"/>
</dbReference>
<keyword evidence="11" id="KW-0067">ATP-binding</keyword>
<dbReference type="Gene3D" id="3.30.565.10">
    <property type="entry name" value="Histidine kinase-like ATPase, C-terminal domain"/>
    <property type="match status" value="1"/>
</dbReference>
<dbReference type="InterPro" id="IPR003594">
    <property type="entry name" value="HATPase_dom"/>
</dbReference>
<evidence type="ECO:0000256" key="2">
    <source>
        <dbReference type="ARBA" id="ARBA00004429"/>
    </source>
</evidence>
<comment type="subcellular location">
    <subcellularLocation>
        <location evidence="2">Cell inner membrane</location>
        <topology evidence="2">Multi-pass membrane protein</topology>
    </subcellularLocation>
</comment>
<evidence type="ECO:0000256" key="11">
    <source>
        <dbReference type="ARBA" id="ARBA00022840"/>
    </source>
</evidence>
<evidence type="ECO:0000256" key="5">
    <source>
        <dbReference type="ARBA" id="ARBA00022519"/>
    </source>
</evidence>
<dbReference type="PROSITE" id="PS50885">
    <property type="entry name" value="HAMP"/>
    <property type="match status" value="1"/>
</dbReference>
<evidence type="ECO:0000256" key="4">
    <source>
        <dbReference type="ARBA" id="ARBA00022475"/>
    </source>
</evidence>